<sequence>MFIKSVFRLSGGISHRGFSSSNVALQNKVKGRINAKKPIRIELEEGKSYLWCACGYSKNQPWCDGSHKTLKTKQTPLPFKASKTGQVSLCTCKQTNKEPYCDGTHKKKEVQDAVIE</sequence>
<evidence type="ECO:0000256" key="3">
    <source>
        <dbReference type="ARBA" id="ARBA00023004"/>
    </source>
</evidence>
<gene>
    <name evidence="7" type="primary">CISD3</name>
    <name evidence="7" type="ORF">SK128_003137</name>
</gene>
<keyword evidence="3" id="KW-0408">Iron</keyword>
<organism evidence="7 8">
    <name type="scientific">Halocaridina rubra</name>
    <name type="common">Hawaiian red shrimp</name>
    <dbReference type="NCBI Taxonomy" id="373956"/>
    <lineage>
        <taxon>Eukaryota</taxon>
        <taxon>Metazoa</taxon>
        <taxon>Ecdysozoa</taxon>
        <taxon>Arthropoda</taxon>
        <taxon>Crustacea</taxon>
        <taxon>Multicrustacea</taxon>
        <taxon>Malacostraca</taxon>
        <taxon>Eumalacostraca</taxon>
        <taxon>Eucarida</taxon>
        <taxon>Decapoda</taxon>
        <taxon>Pleocyemata</taxon>
        <taxon>Caridea</taxon>
        <taxon>Atyoidea</taxon>
        <taxon>Atyidae</taxon>
        <taxon>Halocaridina</taxon>
    </lineage>
</organism>
<reference evidence="7 8" key="1">
    <citation type="submission" date="2023-11" db="EMBL/GenBank/DDBJ databases">
        <title>Halocaridina rubra genome assembly.</title>
        <authorList>
            <person name="Smith C."/>
        </authorList>
    </citation>
    <scope>NUCLEOTIDE SEQUENCE [LARGE SCALE GENOMIC DNA]</scope>
    <source>
        <strain evidence="7">EP-1</strain>
        <tissue evidence="7">Whole</tissue>
    </source>
</reference>
<dbReference type="Proteomes" id="UP001381693">
    <property type="component" value="Unassembled WGS sequence"/>
</dbReference>
<comment type="cofactor">
    <cofactor evidence="5">
        <name>[2Fe-2S] cluster</name>
        <dbReference type="ChEBI" id="CHEBI:190135"/>
    </cofactor>
</comment>
<dbReference type="Gene3D" id="3.40.5.90">
    <property type="entry name" value="CDGSH iron-sulfur domain, mitoNEET-type"/>
    <property type="match status" value="2"/>
</dbReference>
<dbReference type="Pfam" id="PF09360">
    <property type="entry name" value="zf-CDGSH"/>
    <property type="match status" value="2"/>
</dbReference>
<keyword evidence="2" id="KW-0479">Metal-binding</keyword>
<dbReference type="InterPro" id="IPR052950">
    <property type="entry name" value="CISD"/>
</dbReference>
<keyword evidence="8" id="KW-1185">Reference proteome</keyword>
<evidence type="ECO:0000259" key="6">
    <source>
        <dbReference type="SMART" id="SM00704"/>
    </source>
</evidence>
<dbReference type="GO" id="GO:0051537">
    <property type="term" value="F:2 iron, 2 sulfur cluster binding"/>
    <property type="evidence" value="ECO:0007669"/>
    <property type="project" value="UniProtKB-KW"/>
</dbReference>
<feature type="domain" description="Iron-binding zinc finger CDGSH type" evidence="6">
    <location>
        <begin position="36"/>
        <end position="73"/>
    </location>
</feature>
<dbReference type="EMBL" id="JAXCGZ010015209">
    <property type="protein sequence ID" value="KAK7070871.1"/>
    <property type="molecule type" value="Genomic_DNA"/>
</dbReference>
<name>A0AAN8WUZ7_HALRR</name>
<dbReference type="EC" id="5.3.4.1" evidence="7"/>
<comment type="caution">
    <text evidence="7">The sequence shown here is derived from an EMBL/GenBank/DDBJ whole genome shotgun (WGS) entry which is preliminary data.</text>
</comment>
<evidence type="ECO:0000256" key="2">
    <source>
        <dbReference type="ARBA" id="ARBA00022723"/>
    </source>
</evidence>
<feature type="domain" description="Iron-binding zinc finger CDGSH type" evidence="6">
    <location>
        <begin position="74"/>
        <end position="111"/>
    </location>
</feature>
<dbReference type="AlphaFoldDB" id="A0AAN8WUZ7"/>
<keyword evidence="4" id="KW-0411">Iron-sulfur</keyword>
<accession>A0AAN8WUZ7</accession>
<evidence type="ECO:0000313" key="7">
    <source>
        <dbReference type="EMBL" id="KAK7070871.1"/>
    </source>
</evidence>
<evidence type="ECO:0000256" key="4">
    <source>
        <dbReference type="ARBA" id="ARBA00023014"/>
    </source>
</evidence>
<keyword evidence="1" id="KW-0001">2Fe-2S</keyword>
<dbReference type="PANTHER" id="PTHR46491:SF3">
    <property type="entry name" value="CDGSH IRON-SULFUR DOMAIN-CONTAINING PROTEIN 3, MITOCHONDRIAL"/>
    <property type="match status" value="1"/>
</dbReference>
<protein>
    <submittedName>
        <fullName evidence="7">2 iron, 2 sulfur cluster binding</fullName>
        <ecNumber evidence="7">5.3.4.1</ecNumber>
    </submittedName>
</protein>
<dbReference type="GO" id="GO:0046872">
    <property type="term" value="F:metal ion binding"/>
    <property type="evidence" value="ECO:0007669"/>
    <property type="project" value="UniProtKB-KW"/>
</dbReference>
<dbReference type="GO" id="GO:0003756">
    <property type="term" value="F:protein disulfide isomerase activity"/>
    <property type="evidence" value="ECO:0007669"/>
    <property type="project" value="UniProtKB-EC"/>
</dbReference>
<proteinExistence type="predicted"/>
<evidence type="ECO:0000256" key="5">
    <source>
        <dbReference type="ARBA" id="ARBA00034078"/>
    </source>
</evidence>
<keyword evidence="7" id="KW-0413">Isomerase</keyword>
<evidence type="ECO:0000256" key="1">
    <source>
        <dbReference type="ARBA" id="ARBA00022714"/>
    </source>
</evidence>
<dbReference type="GO" id="GO:0005739">
    <property type="term" value="C:mitochondrion"/>
    <property type="evidence" value="ECO:0007669"/>
    <property type="project" value="TreeGrafter"/>
</dbReference>
<dbReference type="SMART" id="SM00704">
    <property type="entry name" value="ZnF_CDGSH"/>
    <property type="match status" value="2"/>
</dbReference>
<dbReference type="PANTHER" id="PTHR46491">
    <property type="entry name" value="CDGSH IRON SULFUR DOMAIN PROTEIN HOMOLOG"/>
    <property type="match status" value="1"/>
</dbReference>
<dbReference type="InterPro" id="IPR042216">
    <property type="entry name" value="MitoNEET_CISD"/>
</dbReference>
<dbReference type="InterPro" id="IPR018967">
    <property type="entry name" value="FeS-contain_CDGSH-typ"/>
</dbReference>
<evidence type="ECO:0000313" key="8">
    <source>
        <dbReference type="Proteomes" id="UP001381693"/>
    </source>
</evidence>